<keyword evidence="2" id="KW-0812">Transmembrane</keyword>
<proteinExistence type="predicted"/>
<feature type="domain" description="AsmA" evidence="3">
    <location>
        <begin position="476"/>
        <end position="659"/>
    </location>
</feature>
<name>A0A4R4DSC6_9PROT</name>
<dbReference type="InterPro" id="IPR007844">
    <property type="entry name" value="AsmA"/>
</dbReference>
<dbReference type="RefSeq" id="WP_132284900.1">
    <property type="nucleotide sequence ID" value="NZ_SKBM01000003.1"/>
</dbReference>
<dbReference type="OrthoDB" id="225437at2"/>
<evidence type="ECO:0000313" key="5">
    <source>
        <dbReference type="Proteomes" id="UP000295023"/>
    </source>
</evidence>
<accession>A0A4R4DSC6</accession>
<comment type="caution">
    <text evidence="4">The sequence shown here is derived from an EMBL/GenBank/DDBJ whole genome shotgun (WGS) entry which is preliminary data.</text>
</comment>
<feature type="domain" description="AsmA" evidence="3">
    <location>
        <begin position="19"/>
        <end position="190"/>
    </location>
</feature>
<keyword evidence="5" id="KW-1185">Reference proteome</keyword>
<feature type="transmembrane region" description="Helical" evidence="2">
    <location>
        <begin position="22"/>
        <end position="45"/>
    </location>
</feature>
<dbReference type="Proteomes" id="UP000295023">
    <property type="component" value="Unassembled WGS sequence"/>
</dbReference>
<dbReference type="Pfam" id="PF05170">
    <property type="entry name" value="AsmA"/>
    <property type="match status" value="2"/>
</dbReference>
<evidence type="ECO:0000256" key="1">
    <source>
        <dbReference type="SAM" id="MobiDB-lite"/>
    </source>
</evidence>
<gene>
    <name evidence="4" type="ORF">EXY23_04255</name>
</gene>
<dbReference type="PANTHER" id="PTHR30441">
    <property type="entry name" value="DUF748 DOMAIN-CONTAINING PROTEIN"/>
    <property type="match status" value="1"/>
</dbReference>
<evidence type="ECO:0000259" key="3">
    <source>
        <dbReference type="Pfam" id="PF05170"/>
    </source>
</evidence>
<dbReference type="AlphaFoldDB" id="A0A4R4DSC6"/>
<dbReference type="InterPro" id="IPR052894">
    <property type="entry name" value="AsmA-related"/>
</dbReference>
<evidence type="ECO:0000313" key="4">
    <source>
        <dbReference type="EMBL" id="TCZ65391.1"/>
    </source>
</evidence>
<keyword evidence="2" id="KW-1133">Transmembrane helix</keyword>
<keyword evidence="2" id="KW-0472">Membrane</keyword>
<reference evidence="4 5" key="1">
    <citation type="submission" date="2019-03" db="EMBL/GenBank/DDBJ databases">
        <title>Paracraurococcus aquatilis NE82 genome sequence.</title>
        <authorList>
            <person name="Zhao Y."/>
            <person name="Du Z."/>
        </authorList>
    </citation>
    <scope>NUCLEOTIDE SEQUENCE [LARGE SCALE GENOMIC DNA]</scope>
    <source>
        <strain evidence="4 5">NE82</strain>
    </source>
</reference>
<organism evidence="4 5">
    <name type="scientific">Roseicella aquatilis</name>
    <dbReference type="NCBI Taxonomy" id="2527868"/>
    <lineage>
        <taxon>Bacteria</taxon>
        <taxon>Pseudomonadati</taxon>
        <taxon>Pseudomonadota</taxon>
        <taxon>Alphaproteobacteria</taxon>
        <taxon>Acetobacterales</taxon>
        <taxon>Roseomonadaceae</taxon>
        <taxon>Roseicella</taxon>
    </lineage>
</organism>
<dbReference type="PANTHER" id="PTHR30441:SF4">
    <property type="entry name" value="PROTEIN ASMA"/>
    <property type="match status" value="1"/>
</dbReference>
<protein>
    <submittedName>
        <fullName evidence="4">AsmA family protein</fullName>
    </submittedName>
</protein>
<dbReference type="EMBL" id="SKBM01000003">
    <property type="protein sequence ID" value="TCZ65391.1"/>
    <property type="molecule type" value="Genomic_DNA"/>
</dbReference>
<evidence type="ECO:0000256" key="2">
    <source>
        <dbReference type="SAM" id="Phobius"/>
    </source>
</evidence>
<feature type="region of interest" description="Disordered" evidence="1">
    <location>
        <begin position="497"/>
        <end position="521"/>
    </location>
</feature>
<dbReference type="GO" id="GO:0090313">
    <property type="term" value="P:regulation of protein targeting to membrane"/>
    <property type="evidence" value="ECO:0007669"/>
    <property type="project" value="TreeGrafter"/>
</dbReference>
<sequence>MPRDETFPEPPPRPPAPRRRRVWPWVLGGVALLPAAAGGIAFALFDPDSLKPRLQAAVEEATGRALSLDGPIGLKLSLVPTVTAERVALANMPGGSRPQMASVQRVELQLALLPLVSGQVELRRLRLVAPDILLETDAAGRPNWVFAPRESRPAPAATPPAASSRPPAIAIGRIAIEDGRVTWRDGATGASRSLGIPALEVAADGMTGPVRGGGRLLLDGAPISVSGESGPLAGLAEPAPAQPWPLRATLAAAGATVELEAGIARPAERRGWQATLSATVPDVQALAPLLPGVALPPLRDVRARAAFAEAGAGQGAGTLTGLDVTIGPSPLDPLLPGLALGALTARQPAADAPLAIEAGGSLRGQPVALRGTTGSPWLLRGGAPMPVDLAATAAGATATVKGTVGDLRGLTGVALQLGLTVPDLAALSPLAGGRLPAVKDLAVAVALAERGGGLAQGAVLKGLRVTSSAGDVAGDLTYAAGPRPGLEGRLASQRLDLDALSPPPAPATPGAATPAPPRDGRVIPATPLPLDALRLLDADLRWSIAALRTGGVTLRDTEAHAVIAGGKGRLDPLVTSLPGGRLTLRAAADATLSPPALQLAARSDGIELAPLLAALHAPGGTSGRAELDLDLRGQGRDLRAVAATATGHLGWALTNGQVESGSGSLLGRALGDLGKEIPQLGAAAQGRIAIACGATRWRAENGIATAEALLLDGSLGRIGGGGTANLRDESLALRLQLDLRLPVPGLAQGLRIRAPLPVGGTFAHPRPDVGPALARGAAGRLAQGALQGEARDIAQELLGALGGGGANGGGVALPDCGAALAAARGGRAGPIPAPAAPAAATPTPAVPEALKQLPKELQAPAQELLRGLFGRGR</sequence>
<dbReference type="GO" id="GO:0005886">
    <property type="term" value="C:plasma membrane"/>
    <property type="evidence" value="ECO:0007669"/>
    <property type="project" value="TreeGrafter"/>
</dbReference>